<organism evidence="1 2">
    <name type="scientific">Vigna mungo</name>
    <name type="common">Black gram</name>
    <name type="synonym">Phaseolus mungo</name>
    <dbReference type="NCBI Taxonomy" id="3915"/>
    <lineage>
        <taxon>Eukaryota</taxon>
        <taxon>Viridiplantae</taxon>
        <taxon>Streptophyta</taxon>
        <taxon>Embryophyta</taxon>
        <taxon>Tracheophyta</taxon>
        <taxon>Spermatophyta</taxon>
        <taxon>Magnoliopsida</taxon>
        <taxon>eudicotyledons</taxon>
        <taxon>Gunneridae</taxon>
        <taxon>Pentapetalae</taxon>
        <taxon>rosids</taxon>
        <taxon>fabids</taxon>
        <taxon>Fabales</taxon>
        <taxon>Fabaceae</taxon>
        <taxon>Papilionoideae</taxon>
        <taxon>50 kb inversion clade</taxon>
        <taxon>NPAAA clade</taxon>
        <taxon>indigoferoid/millettioid clade</taxon>
        <taxon>Phaseoleae</taxon>
        <taxon>Vigna</taxon>
    </lineage>
</organism>
<dbReference type="EMBL" id="CP144700">
    <property type="protein sequence ID" value="WVZ26327.1"/>
    <property type="molecule type" value="Genomic_DNA"/>
</dbReference>
<accession>A0AAQ3SDE7</accession>
<name>A0AAQ3SDE7_VIGMU</name>
<dbReference type="AlphaFoldDB" id="A0AAQ3SDE7"/>
<gene>
    <name evidence="1" type="ORF">V8G54_004871</name>
</gene>
<sequence length="189" mass="21970">MLFTLSSTEAKDDNRLEFPFHYHLNNLVNVRTTRSIATSPTSSTAFPTSPPISQILLHKSIMQLQKIVLPELFILIYNQVQPTPSDGKRIVLQRRRPKISVHNVTRLLVDITNPLRKFRCIRHGCGEKHHLNRRRQKNYTLFPYNASFAILHVVNFIEYNPRHFFQDFGTSVEHTTENLGGHDETRGVR</sequence>
<keyword evidence="2" id="KW-1185">Reference proteome</keyword>
<reference evidence="1 2" key="1">
    <citation type="journal article" date="2023" name="Life. Sci Alliance">
        <title>Evolutionary insights into 3D genome organization and epigenetic landscape of Vigna mungo.</title>
        <authorList>
            <person name="Junaid A."/>
            <person name="Singh B."/>
            <person name="Bhatia S."/>
        </authorList>
    </citation>
    <scope>NUCLEOTIDE SEQUENCE [LARGE SCALE GENOMIC DNA]</scope>
    <source>
        <strain evidence="1">Urdbean</strain>
    </source>
</reference>
<evidence type="ECO:0000313" key="2">
    <source>
        <dbReference type="Proteomes" id="UP001374535"/>
    </source>
</evidence>
<evidence type="ECO:0000313" key="1">
    <source>
        <dbReference type="EMBL" id="WVZ26327.1"/>
    </source>
</evidence>
<dbReference type="Proteomes" id="UP001374535">
    <property type="component" value="Chromosome 1"/>
</dbReference>
<protein>
    <submittedName>
        <fullName evidence="1">Uncharacterized protein</fullName>
    </submittedName>
</protein>
<proteinExistence type="predicted"/>